<dbReference type="OrthoDB" id="5295665at2"/>
<sequence>MSSPGAGLGYDATPPFSAPLRFFLSAPLFSAAAGGLLLADPGLLASRWTPGALAIVHLLALGFLLQVMLGALLQILPVVAGASFRAPLRVAGLTHAGLCAGSLALVLGFLTGIPALLQAGGGLLGITLAGFLIAAANAIRHAPGTAAPGQTPRDLRLALGGLLVAAMLGLALTLALTRGWGLPIDFVQQVNLHAGWAMLGWAGILLAATSWVVVPMFHITPAYPVRLTRWWAPLALALLIIWNVGTVSGAPAFALVTGLLLLALAAVFPLATLRQQARTRRSQPDAAFGAFRLAMIALLAGLTALIPATLTDQTHWHVLAGILLLHGGFGGATRAMLYKIVPFLAWLHLTQAGIKAPNVRKLMPEAQARAQLRLHALTLLSLIVAMFIPLAGHLAGALLFVESLWLWWNLASVARIWHKQQAARSAPAAV</sequence>
<name>A0A323UUZ8_9RHOO</name>
<feature type="transmembrane region" description="Helical" evidence="1">
    <location>
        <begin position="316"/>
        <end position="337"/>
    </location>
</feature>
<organism evidence="2 3">
    <name type="scientific">Parazoarcus communis SWub3 = DSM 12120</name>
    <dbReference type="NCBI Taxonomy" id="1121029"/>
    <lineage>
        <taxon>Bacteria</taxon>
        <taxon>Pseudomonadati</taxon>
        <taxon>Pseudomonadota</taxon>
        <taxon>Betaproteobacteria</taxon>
        <taxon>Rhodocyclales</taxon>
        <taxon>Zoogloeaceae</taxon>
        <taxon>Parazoarcus</taxon>
    </lineage>
</organism>
<feature type="transmembrane region" description="Helical" evidence="1">
    <location>
        <begin position="196"/>
        <end position="218"/>
    </location>
</feature>
<reference evidence="2 3" key="1">
    <citation type="submission" date="2018-06" db="EMBL/GenBank/DDBJ databases">
        <title>Azoarcus communis strain SWub3 genome.</title>
        <authorList>
            <person name="Zorraquino Salvo V."/>
            <person name="Toubiana D."/>
            <person name="Blumwald E."/>
        </authorList>
    </citation>
    <scope>NUCLEOTIDE SEQUENCE [LARGE SCALE GENOMIC DNA]</scope>
    <source>
        <strain evidence="2 3">SWub3</strain>
    </source>
</reference>
<keyword evidence="1" id="KW-0812">Transmembrane</keyword>
<feature type="transmembrane region" description="Helical" evidence="1">
    <location>
        <begin position="51"/>
        <end position="76"/>
    </location>
</feature>
<feature type="transmembrane region" description="Helical" evidence="1">
    <location>
        <begin position="286"/>
        <end position="310"/>
    </location>
</feature>
<proteinExistence type="predicted"/>
<evidence type="ECO:0000256" key="1">
    <source>
        <dbReference type="SAM" id="Phobius"/>
    </source>
</evidence>
<evidence type="ECO:0000313" key="3">
    <source>
        <dbReference type="Proteomes" id="UP000248259"/>
    </source>
</evidence>
<dbReference type="Proteomes" id="UP000248259">
    <property type="component" value="Unassembled WGS sequence"/>
</dbReference>
<feature type="transmembrane region" description="Helical" evidence="1">
    <location>
        <begin position="157"/>
        <end position="176"/>
    </location>
</feature>
<accession>A0A323UUZ8</accession>
<protein>
    <submittedName>
        <fullName evidence="2">Uncharacterized protein</fullName>
    </submittedName>
</protein>
<keyword evidence="1" id="KW-1133">Transmembrane helix</keyword>
<keyword evidence="3" id="KW-1185">Reference proteome</keyword>
<comment type="caution">
    <text evidence="2">The sequence shown here is derived from an EMBL/GenBank/DDBJ whole genome shotgun (WGS) entry which is preliminary data.</text>
</comment>
<feature type="transmembrane region" description="Helical" evidence="1">
    <location>
        <begin position="253"/>
        <end position="274"/>
    </location>
</feature>
<feature type="transmembrane region" description="Helical" evidence="1">
    <location>
        <begin position="230"/>
        <end position="247"/>
    </location>
</feature>
<feature type="transmembrane region" description="Helical" evidence="1">
    <location>
        <begin position="20"/>
        <end position="39"/>
    </location>
</feature>
<feature type="transmembrane region" description="Helical" evidence="1">
    <location>
        <begin position="116"/>
        <end position="136"/>
    </location>
</feature>
<feature type="transmembrane region" description="Helical" evidence="1">
    <location>
        <begin position="377"/>
        <end position="401"/>
    </location>
</feature>
<dbReference type="RefSeq" id="WP_110524629.1">
    <property type="nucleotide sequence ID" value="NZ_QKOE01000007.1"/>
</dbReference>
<feature type="transmembrane region" description="Helical" evidence="1">
    <location>
        <begin position="88"/>
        <end position="110"/>
    </location>
</feature>
<evidence type="ECO:0000313" key="2">
    <source>
        <dbReference type="EMBL" id="PZA16275.1"/>
    </source>
</evidence>
<gene>
    <name evidence="2" type="ORF">DNK49_11395</name>
</gene>
<dbReference type="AlphaFoldDB" id="A0A323UUZ8"/>
<keyword evidence="1" id="KW-0472">Membrane</keyword>
<dbReference type="EMBL" id="QKOE01000007">
    <property type="protein sequence ID" value="PZA16275.1"/>
    <property type="molecule type" value="Genomic_DNA"/>
</dbReference>